<reference evidence="2" key="3">
    <citation type="submission" date="2016-11" db="EMBL/GenBank/DDBJ databases">
        <authorList>
            <person name="Jaros S."/>
            <person name="Januszkiewicz K."/>
            <person name="Wedrychowicz H."/>
        </authorList>
    </citation>
    <scope>NUCLEOTIDE SEQUENCE [LARGE SCALE GENOMIC DNA]</scope>
    <source>
        <strain evidence="2">DSM 27989</strain>
    </source>
</reference>
<dbReference type="AlphaFoldDB" id="A0A1M7A431"/>
<dbReference type="Proteomes" id="UP000650994">
    <property type="component" value="Unassembled WGS sequence"/>
</dbReference>
<sequence>MKLTVKVPNENPKNLNFSVAINLNEACARHHKTLFFCSNIRTGIDRGVDIQRMIDYVNWYGEEILFKKFEIEENYLFALLDEDHYLIKRALKEHRRIKRLFKIDVKNPMKNLIYIEEELDLHIRFEEKQIFPELEKNATPTKLKKINERFNTLLTNMDWHDRFWL</sequence>
<dbReference type="EMBL" id="BMFL01000004">
    <property type="protein sequence ID" value="GGE91680.1"/>
    <property type="molecule type" value="Genomic_DNA"/>
</dbReference>
<protein>
    <recommendedName>
        <fullName evidence="5">Hemerythrin HHE cation binding domain-containing protein</fullName>
    </recommendedName>
</protein>
<dbReference type="Proteomes" id="UP000184120">
    <property type="component" value="Unassembled WGS sequence"/>
</dbReference>
<evidence type="ECO:0000313" key="2">
    <source>
        <dbReference type="EMBL" id="SHL37502.1"/>
    </source>
</evidence>
<dbReference type="OrthoDB" id="9793254at2"/>
<evidence type="ECO:0000313" key="1">
    <source>
        <dbReference type="EMBL" id="GGE91680.1"/>
    </source>
</evidence>
<reference evidence="3" key="2">
    <citation type="submission" date="2016-11" db="EMBL/GenBank/DDBJ databases">
        <authorList>
            <person name="Varghese N."/>
            <person name="Submissions S."/>
        </authorList>
    </citation>
    <scope>NUCLEOTIDE SEQUENCE [LARGE SCALE GENOMIC DNA]</scope>
    <source>
        <strain evidence="3">DSM 27989</strain>
    </source>
</reference>
<reference evidence="1" key="1">
    <citation type="journal article" date="2014" name="Int. J. Syst. Evol. Microbiol.">
        <title>Complete genome of a new Firmicutes species belonging to the dominant human colonic microbiota ('Ruminococcus bicirculans') reveals two chromosomes and a selective capacity to utilize plant glucans.</title>
        <authorList>
            <consortium name="NISC Comparative Sequencing Program"/>
            <person name="Wegmann U."/>
            <person name="Louis P."/>
            <person name="Goesmann A."/>
            <person name="Henrissat B."/>
            <person name="Duncan S.H."/>
            <person name="Flint H.J."/>
        </authorList>
    </citation>
    <scope>NUCLEOTIDE SEQUENCE</scope>
    <source>
        <strain evidence="1">CGMCC 1.12707</strain>
    </source>
</reference>
<name>A0A1M7A431_9FLAO</name>
<evidence type="ECO:0008006" key="5">
    <source>
        <dbReference type="Google" id="ProtNLM"/>
    </source>
</evidence>
<reference evidence="4" key="4">
    <citation type="journal article" date="2019" name="Int. J. Syst. Evol. Microbiol.">
        <title>The Global Catalogue of Microorganisms (GCM) 10K type strain sequencing project: providing services to taxonomists for standard genome sequencing and annotation.</title>
        <authorList>
            <consortium name="The Broad Institute Genomics Platform"/>
            <consortium name="The Broad Institute Genome Sequencing Center for Infectious Disease"/>
            <person name="Wu L."/>
            <person name="Ma J."/>
        </authorList>
    </citation>
    <scope>NUCLEOTIDE SEQUENCE [LARGE SCALE GENOMIC DNA]</scope>
    <source>
        <strain evidence="4">CGMCC 1.12707</strain>
    </source>
</reference>
<dbReference type="EMBL" id="FRBH01000008">
    <property type="protein sequence ID" value="SHL37502.1"/>
    <property type="molecule type" value="Genomic_DNA"/>
</dbReference>
<gene>
    <name evidence="1" type="ORF">GCM10010984_06700</name>
    <name evidence="2" type="ORF">SAMN05443634_108163</name>
</gene>
<reference evidence="1" key="5">
    <citation type="submission" date="2024-05" db="EMBL/GenBank/DDBJ databases">
        <authorList>
            <person name="Sun Q."/>
            <person name="Zhou Y."/>
        </authorList>
    </citation>
    <scope>NUCLEOTIDE SEQUENCE</scope>
    <source>
        <strain evidence="1">CGMCC 1.12707</strain>
    </source>
</reference>
<evidence type="ECO:0000313" key="4">
    <source>
        <dbReference type="Proteomes" id="UP000650994"/>
    </source>
</evidence>
<evidence type="ECO:0000313" key="3">
    <source>
        <dbReference type="Proteomes" id="UP000184120"/>
    </source>
</evidence>
<proteinExistence type="predicted"/>
<dbReference type="RefSeq" id="WP_083580355.1">
    <property type="nucleotide sequence ID" value="NZ_BMFL01000004.1"/>
</dbReference>
<organism evidence="2 3">
    <name type="scientific">Chishuiella changwenlii</name>
    <dbReference type="NCBI Taxonomy" id="1434701"/>
    <lineage>
        <taxon>Bacteria</taxon>
        <taxon>Pseudomonadati</taxon>
        <taxon>Bacteroidota</taxon>
        <taxon>Flavobacteriia</taxon>
        <taxon>Flavobacteriales</taxon>
        <taxon>Weeksellaceae</taxon>
        <taxon>Chishuiella</taxon>
    </lineage>
</organism>
<dbReference type="STRING" id="1434701.SAMN05443634_108163"/>
<keyword evidence="4" id="KW-1185">Reference proteome</keyword>
<accession>A0A1M7A431</accession>